<organism evidence="6 7">
    <name type="scientific">Pinctada imbricata</name>
    <name type="common">Atlantic pearl-oyster</name>
    <name type="synonym">Pinctada martensii</name>
    <dbReference type="NCBI Taxonomy" id="66713"/>
    <lineage>
        <taxon>Eukaryota</taxon>
        <taxon>Metazoa</taxon>
        <taxon>Spiralia</taxon>
        <taxon>Lophotrochozoa</taxon>
        <taxon>Mollusca</taxon>
        <taxon>Bivalvia</taxon>
        <taxon>Autobranchia</taxon>
        <taxon>Pteriomorphia</taxon>
        <taxon>Pterioida</taxon>
        <taxon>Pterioidea</taxon>
        <taxon>Pteriidae</taxon>
        <taxon>Pinctada</taxon>
    </lineage>
</organism>
<feature type="region of interest" description="Disordered" evidence="4">
    <location>
        <begin position="686"/>
        <end position="705"/>
    </location>
</feature>
<reference evidence="6" key="1">
    <citation type="submission" date="2019-08" db="EMBL/GenBank/DDBJ databases">
        <title>The improved chromosome-level genome for the pearl oyster Pinctada fucata martensii using PacBio sequencing and Hi-C.</title>
        <authorList>
            <person name="Zheng Z."/>
        </authorList>
    </citation>
    <scope>NUCLEOTIDE SEQUENCE</scope>
    <source>
        <strain evidence="6">ZZ-2019</strain>
        <tissue evidence="6">Adductor muscle</tissue>
    </source>
</reference>
<evidence type="ECO:0000256" key="4">
    <source>
        <dbReference type="SAM" id="MobiDB-lite"/>
    </source>
</evidence>
<feature type="domain" description="Carboxylesterase type B" evidence="5">
    <location>
        <begin position="517"/>
        <end position="665"/>
    </location>
</feature>
<dbReference type="Gene3D" id="3.40.50.1820">
    <property type="entry name" value="alpha/beta hydrolase"/>
    <property type="match status" value="2"/>
</dbReference>
<evidence type="ECO:0000256" key="3">
    <source>
        <dbReference type="ARBA" id="ARBA00022801"/>
    </source>
</evidence>
<evidence type="ECO:0000256" key="1">
    <source>
        <dbReference type="ARBA" id="ARBA00005964"/>
    </source>
</evidence>
<dbReference type="InterPro" id="IPR051093">
    <property type="entry name" value="Neuroligin/BSAL"/>
</dbReference>
<sequence>MEPFIENCTHIREAVCDMYTPHGNNKSLAMQSFLASQFLTDIIFLASTDLLLSYHATKASSIVTKKTYQYYFTHVPAWELIQAPRPKWLTGPNHASELTFVFGMDWYPSDITISKQERDLSNRMIDYWTNFAKTGDPNSNSSTGLTNWEPYTSSKKSYLRIDLSDSLETNLQLNESYLLNSQISDLLQDCRSEKNYTVVSSKLGLLKGRRASYNGTTVYQFKKVPYAQPPIGEFRFSKPVHHEPWADLRDAQTFGFACYQSGTYDSEDCLFLNVFVPRNLSTTPLRPVMIWIHGGGFTTGRIDTTDGSLLALFGDVIVVTIQYRLNVFGFFSLNVKPFMGNYGLYDQKFAIEWVKNNIASFGGDPDQITLFGESAGGVSTTLQAIMPSNKGLFSRVIGESGSALARRDFQTKTFETSKRILDNVGCAYSSNDQILTCLRSKDEKTIFDAYVKAAKNVSIVYSLTTTIGPIVDGKLIPQTPLAALENSSSDMYRTFSSIDILQLIPKFARNILPVNPNASLQEQSQMAANLYGDLLEDAPTVRFLELHDTAKNTKSYQYLFAHRPRWEVISVRPQWLIGSNHASEVPFVFGLLRQWYPKSVPVMDDEVNLSDRIMTYWTNFAKYGNPNGHTGDDWPAYDVTSRKYLVLDITDHVNSSLYSNRMTFWNTEIAKDVKVCKTKEIDTDLSTGSSAKKRENDTSNGSLGKARSTSIICCAAAFSFLLKSWD</sequence>
<dbReference type="SUPFAM" id="SSF53474">
    <property type="entry name" value="alpha/beta-Hydrolases"/>
    <property type="match status" value="2"/>
</dbReference>
<dbReference type="AlphaFoldDB" id="A0AA89C7H9"/>
<dbReference type="Proteomes" id="UP001186944">
    <property type="component" value="Unassembled WGS sequence"/>
</dbReference>
<evidence type="ECO:0000259" key="5">
    <source>
        <dbReference type="Pfam" id="PF00135"/>
    </source>
</evidence>
<feature type="domain" description="Carboxylesterase type B" evidence="5">
    <location>
        <begin position="10"/>
        <end position="173"/>
    </location>
</feature>
<dbReference type="PROSITE" id="PS00122">
    <property type="entry name" value="CARBOXYLESTERASE_B_1"/>
    <property type="match status" value="1"/>
</dbReference>
<keyword evidence="7" id="KW-1185">Reference proteome</keyword>
<comment type="caution">
    <text evidence="6">The sequence shown here is derived from an EMBL/GenBank/DDBJ whole genome shotgun (WGS) entry which is preliminary data.</text>
</comment>
<dbReference type="PANTHER" id="PTHR43903">
    <property type="entry name" value="NEUROLIGIN"/>
    <property type="match status" value="1"/>
</dbReference>
<evidence type="ECO:0000256" key="2">
    <source>
        <dbReference type="ARBA" id="ARBA00022729"/>
    </source>
</evidence>
<evidence type="ECO:0000313" key="6">
    <source>
        <dbReference type="EMBL" id="KAK3104039.1"/>
    </source>
</evidence>
<dbReference type="InterPro" id="IPR019819">
    <property type="entry name" value="Carboxylesterase_B_CS"/>
</dbReference>
<proteinExistence type="inferred from homology"/>
<evidence type="ECO:0000313" key="7">
    <source>
        <dbReference type="Proteomes" id="UP001186944"/>
    </source>
</evidence>
<dbReference type="Pfam" id="PF00135">
    <property type="entry name" value="COesterase"/>
    <property type="match status" value="3"/>
</dbReference>
<dbReference type="InterPro" id="IPR002018">
    <property type="entry name" value="CarbesteraseB"/>
</dbReference>
<dbReference type="EMBL" id="VSWD01000005">
    <property type="protein sequence ID" value="KAK3104039.1"/>
    <property type="molecule type" value="Genomic_DNA"/>
</dbReference>
<gene>
    <name evidence="6" type="ORF">FSP39_023924</name>
</gene>
<feature type="domain" description="Carboxylesterase type B" evidence="5">
    <location>
        <begin position="197"/>
        <end position="489"/>
    </location>
</feature>
<dbReference type="PROSITE" id="PS00941">
    <property type="entry name" value="CARBOXYLESTERASE_B_2"/>
    <property type="match status" value="1"/>
</dbReference>
<keyword evidence="2" id="KW-0732">Signal</keyword>
<comment type="similarity">
    <text evidence="1">Belongs to the type-B carboxylesterase/lipase family.</text>
</comment>
<dbReference type="InterPro" id="IPR029058">
    <property type="entry name" value="AB_hydrolase_fold"/>
</dbReference>
<accession>A0AA89C7H9</accession>
<protein>
    <recommendedName>
        <fullName evidence="5">Carboxylesterase type B domain-containing protein</fullName>
    </recommendedName>
</protein>
<name>A0AA89C7H9_PINIB</name>
<dbReference type="GO" id="GO:0016787">
    <property type="term" value="F:hydrolase activity"/>
    <property type="evidence" value="ECO:0007669"/>
    <property type="project" value="UniProtKB-KW"/>
</dbReference>
<keyword evidence="3" id="KW-0378">Hydrolase</keyword>
<dbReference type="InterPro" id="IPR019826">
    <property type="entry name" value="Carboxylesterase_B_AS"/>
</dbReference>